<keyword evidence="1" id="KW-1133">Transmembrane helix</keyword>
<organism evidence="3 4">
    <name type="scientific">Dichomitus squalens</name>
    <dbReference type="NCBI Taxonomy" id="114155"/>
    <lineage>
        <taxon>Eukaryota</taxon>
        <taxon>Fungi</taxon>
        <taxon>Dikarya</taxon>
        <taxon>Basidiomycota</taxon>
        <taxon>Agaricomycotina</taxon>
        <taxon>Agaricomycetes</taxon>
        <taxon>Polyporales</taxon>
        <taxon>Polyporaceae</taxon>
        <taxon>Dichomitus</taxon>
    </lineage>
</organism>
<dbReference type="EMBL" id="ML145084">
    <property type="protein sequence ID" value="TBU65792.1"/>
    <property type="molecule type" value="Genomic_DNA"/>
</dbReference>
<feature type="transmembrane region" description="Helical" evidence="1">
    <location>
        <begin position="142"/>
        <end position="167"/>
    </location>
</feature>
<name>A0A4Q9QDB3_9APHY</name>
<feature type="transmembrane region" description="Helical" evidence="1">
    <location>
        <begin position="245"/>
        <end position="263"/>
    </location>
</feature>
<sequence length="309" mass="34740">MSTTAAGSDSSSTGEVTELVLEVLQYYETRRNLDVLTSARSQLSQYMGVAMLGVVFYEYLITFDLEVRYIWGRRLTWAKVVFLLNRYTTPVYYIGLVFPLLLPATRLRYATLPHAIKLTKIDVECSSFAGLRIYPISDKNRFITLAVVLLSLFPIATNMVAVIPLQLGIGHIPLPPHPTYCAFDDAMKSSEFHEPRLVGLLTNVPLILVEGIIVVVILLRTATVVLGRKELPTFKFTRLVMRDGIVYFLTLMLINVTNVATYFTDSTPYADFCTMISVYYFNLAGISDMSERTSIPSRWEGMATISLPV</sequence>
<evidence type="ECO:0000256" key="1">
    <source>
        <dbReference type="SAM" id="Phobius"/>
    </source>
</evidence>
<dbReference type="AlphaFoldDB" id="A0A4Q9QDB3"/>
<feature type="domain" description="DUF6533" evidence="2">
    <location>
        <begin position="46"/>
        <end position="90"/>
    </location>
</feature>
<dbReference type="Pfam" id="PF20151">
    <property type="entry name" value="DUF6533"/>
    <property type="match status" value="1"/>
</dbReference>
<reference evidence="3 4" key="1">
    <citation type="submission" date="2019-01" db="EMBL/GenBank/DDBJ databases">
        <title>Draft genome sequences of three monokaryotic isolates of the white-rot basidiomycete fungus Dichomitus squalens.</title>
        <authorList>
            <consortium name="DOE Joint Genome Institute"/>
            <person name="Lopez S.C."/>
            <person name="Andreopoulos B."/>
            <person name="Pangilinan J."/>
            <person name="Lipzen A."/>
            <person name="Riley R."/>
            <person name="Ahrendt S."/>
            <person name="Ng V."/>
            <person name="Barry K."/>
            <person name="Daum C."/>
            <person name="Grigoriev I.V."/>
            <person name="Hilden K.S."/>
            <person name="Makela M.R."/>
            <person name="de Vries R.P."/>
        </authorList>
    </citation>
    <scope>NUCLEOTIDE SEQUENCE [LARGE SCALE GENOMIC DNA]</scope>
    <source>
        <strain evidence="3 4">CBS 464.89</strain>
    </source>
</reference>
<feature type="transmembrane region" description="Helical" evidence="1">
    <location>
        <begin position="49"/>
        <end position="71"/>
    </location>
</feature>
<keyword evidence="4" id="KW-1185">Reference proteome</keyword>
<keyword evidence="1" id="KW-0472">Membrane</keyword>
<dbReference type="InterPro" id="IPR045340">
    <property type="entry name" value="DUF6533"/>
</dbReference>
<evidence type="ECO:0000313" key="3">
    <source>
        <dbReference type="EMBL" id="TBU65792.1"/>
    </source>
</evidence>
<accession>A0A4Q9QDB3</accession>
<keyword evidence="1" id="KW-0812">Transmembrane</keyword>
<evidence type="ECO:0000259" key="2">
    <source>
        <dbReference type="Pfam" id="PF20151"/>
    </source>
</evidence>
<proteinExistence type="predicted"/>
<feature type="transmembrane region" description="Helical" evidence="1">
    <location>
        <begin position="91"/>
        <end position="109"/>
    </location>
</feature>
<feature type="transmembrane region" description="Helical" evidence="1">
    <location>
        <begin position="197"/>
        <end position="219"/>
    </location>
</feature>
<evidence type="ECO:0000313" key="4">
    <source>
        <dbReference type="Proteomes" id="UP000292082"/>
    </source>
</evidence>
<protein>
    <recommendedName>
        <fullName evidence="2">DUF6533 domain-containing protein</fullName>
    </recommendedName>
</protein>
<dbReference type="Proteomes" id="UP000292082">
    <property type="component" value="Unassembled WGS sequence"/>
</dbReference>
<gene>
    <name evidence="3" type="ORF">BD310DRAFT_984939</name>
</gene>